<dbReference type="Pfam" id="PF00534">
    <property type="entry name" value="Glycos_transf_1"/>
    <property type="match status" value="1"/>
</dbReference>
<protein>
    <submittedName>
        <fullName evidence="3">Glycosyltransferase</fullName>
    </submittedName>
</protein>
<name>A0A6C1KGT2_XANAU</name>
<reference evidence="3 4" key="1">
    <citation type="submission" date="2019-05" db="EMBL/GenBank/DDBJ databases">
        <authorList>
            <person name="Zhou X."/>
        </authorList>
    </citation>
    <scope>NUCLEOTIDE SEQUENCE [LARGE SCALE GENOMIC DNA]</scope>
    <source>
        <strain evidence="3 4">DSM 432</strain>
    </source>
</reference>
<dbReference type="EMBL" id="VAUP01000017">
    <property type="protein sequence ID" value="TLX43405.1"/>
    <property type="molecule type" value="Genomic_DNA"/>
</dbReference>
<feature type="domain" description="Glycosyltransferase subfamily 4-like N-terminal" evidence="2">
    <location>
        <begin position="19"/>
        <end position="211"/>
    </location>
</feature>
<dbReference type="AlphaFoldDB" id="A0A6C1KGT2"/>
<evidence type="ECO:0000313" key="4">
    <source>
        <dbReference type="Proteomes" id="UP000305131"/>
    </source>
</evidence>
<evidence type="ECO:0000259" key="1">
    <source>
        <dbReference type="Pfam" id="PF00534"/>
    </source>
</evidence>
<feature type="domain" description="Glycosyl transferase family 1" evidence="1">
    <location>
        <begin position="224"/>
        <end position="368"/>
    </location>
</feature>
<proteinExistence type="predicted"/>
<evidence type="ECO:0000259" key="2">
    <source>
        <dbReference type="Pfam" id="PF13439"/>
    </source>
</evidence>
<dbReference type="Proteomes" id="UP000305131">
    <property type="component" value="Unassembled WGS sequence"/>
</dbReference>
<accession>A0A6C1KGT2</accession>
<dbReference type="PANTHER" id="PTHR12526:SF638">
    <property type="entry name" value="SPORE COAT PROTEIN SA"/>
    <property type="match status" value="1"/>
</dbReference>
<sequence length="395" mass="43340">MRITLFNALYPTPLQPKIFGGAEVLVRQIAERLVAEGHEVVVVRLSMDGRRQTEEANGVRVEFVPIRNLFTPFGPRHNALAHLAWHVIDDWFVAAAEIAGILDGFRPQIVHSHTLNGLNAHIWQLARDRGIPVVHTLHDYYLVCPRCSRFKGGRACASTCQSCALLTVHRRQRCALVDAVVSVSQRTLDLHVNEGLFSRAARHVIPNVANPDIPYLPIGTHGGPLRVGFIGRFAPEKGIDLLVEAAARMPSDTVSLVLAGRVSEAEQARLAALAPGMTLDFLGFVAPKDFYARVDVVALPSIWEEPGALVLLDAQGAGRPVLTSTLGGMPEMFRRGVTGWTADPSVDGFAATLRSLVENPELVRTAHQRLRERRARTVDDMVAAYSDVYQSLVSR</sequence>
<dbReference type="CDD" id="cd03823">
    <property type="entry name" value="GT4_ExpE7-like"/>
    <property type="match status" value="1"/>
</dbReference>
<evidence type="ECO:0000313" key="3">
    <source>
        <dbReference type="EMBL" id="TLX43405.1"/>
    </source>
</evidence>
<dbReference type="Gene3D" id="3.40.50.2000">
    <property type="entry name" value="Glycogen Phosphorylase B"/>
    <property type="match status" value="2"/>
</dbReference>
<comment type="caution">
    <text evidence="3">The sequence shown here is derived from an EMBL/GenBank/DDBJ whole genome shotgun (WGS) entry which is preliminary data.</text>
</comment>
<organism evidence="3 4">
    <name type="scientific">Xanthobacter autotrophicus</name>
    <dbReference type="NCBI Taxonomy" id="280"/>
    <lineage>
        <taxon>Bacteria</taxon>
        <taxon>Pseudomonadati</taxon>
        <taxon>Pseudomonadota</taxon>
        <taxon>Alphaproteobacteria</taxon>
        <taxon>Hyphomicrobiales</taxon>
        <taxon>Xanthobacteraceae</taxon>
        <taxon>Xanthobacter</taxon>
    </lineage>
</organism>
<dbReference type="OrthoDB" id="9807414at2"/>
<dbReference type="InterPro" id="IPR001296">
    <property type="entry name" value="Glyco_trans_1"/>
</dbReference>
<dbReference type="RefSeq" id="WP_138399091.1">
    <property type="nucleotide sequence ID" value="NZ_JBAFVI010000024.1"/>
</dbReference>
<dbReference type="GO" id="GO:0016757">
    <property type="term" value="F:glycosyltransferase activity"/>
    <property type="evidence" value="ECO:0007669"/>
    <property type="project" value="InterPro"/>
</dbReference>
<dbReference type="GeneID" id="95773511"/>
<dbReference type="PANTHER" id="PTHR12526">
    <property type="entry name" value="GLYCOSYLTRANSFERASE"/>
    <property type="match status" value="1"/>
</dbReference>
<dbReference type="SUPFAM" id="SSF53756">
    <property type="entry name" value="UDP-Glycosyltransferase/glycogen phosphorylase"/>
    <property type="match status" value="1"/>
</dbReference>
<dbReference type="Pfam" id="PF13439">
    <property type="entry name" value="Glyco_transf_4"/>
    <property type="match status" value="1"/>
</dbReference>
<gene>
    <name evidence="3" type="ORF">FBQ73_08615</name>
</gene>
<keyword evidence="3" id="KW-0808">Transferase</keyword>
<dbReference type="InterPro" id="IPR028098">
    <property type="entry name" value="Glyco_trans_4-like_N"/>
</dbReference>